<proteinExistence type="predicted"/>
<evidence type="ECO:0000256" key="1">
    <source>
        <dbReference type="ARBA" id="ARBA00004370"/>
    </source>
</evidence>
<gene>
    <name evidence="9" type="ORF">I3842_09G094000</name>
</gene>
<evidence type="ECO:0000313" key="10">
    <source>
        <dbReference type="Proteomes" id="UP000811246"/>
    </source>
</evidence>
<dbReference type="PANTHER" id="PTHR23130:SF175">
    <property type="entry name" value="CYTOCHROME B561 AND DOMON DOMAIN-CONTAINING PROTEIN"/>
    <property type="match status" value="1"/>
</dbReference>
<evidence type="ECO:0000259" key="8">
    <source>
        <dbReference type="PROSITE" id="PS50939"/>
    </source>
</evidence>
<feature type="transmembrane region" description="Helical" evidence="7">
    <location>
        <begin position="132"/>
        <end position="154"/>
    </location>
</feature>
<dbReference type="EMBL" id="CM031833">
    <property type="protein sequence ID" value="KAG6695340.1"/>
    <property type="molecule type" value="Genomic_DNA"/>
</dbReference>
<dbReference type="AlphaFoldDB" id="A0A922E401"/>
<feature type="transmembrane region" description="Helical" evidence="7">
    <location>
        <begin position="96"/>
        <end position="117"/>
    </location>
</feature>
<keyword evidence="5 7" id="KW-1133">Transmembrane helix</keyword>
<feature type="transmembrane region" description="Helical" evidence="7">
    <location>
        <begin position="231"/>
        <end position="252"/>
    </location>
</feature>
<keyword evidence="6 7" id="KW-0472">Membrane</keyword>
<dbReference type="CDD" id="cd08760">
    <property type="entry name" value="Cyt_b561_FRRS1_like"/>
    <property type="match status" value="1"/>
</dbReference>
<reference evidence="9" key="1">
    <citation type="submission" date="2021-01" db="EMBL/GenBank/DDBJ databases">
        <authorList>
            <person name="Lovell J.T."/>
            <person name="Bentley N."/>
            <person name="Bhattarai G."/>
            <person name="Jenkins J.W."/>
            <person name="Sreedasyam A."/>
            <person name="Alarcon Y."/>
            <person name="Bock C."/>
            <person name="Boston L."/>
            <person name="Carlson J."/>
            <person name="Cervantes K."/>
            <person name="Clermont K."/>
            <person name="Krom N."/>
            <person name="Kubenka K."/>
            <person name="Mamidi S."/>
            <person name="Mattison C."/>
            <person name="Monteros M."/>
            <person name="Pisani C."/>
            <person name="Plott C."/>
            <person name="Rajasekar S."/>
            <person name="Rhein H.S."/>
            <person name="Rohla C."/>
            <person name="Song M."/>
            <person name="Hilaire R.S."/>
            <person name="Shu S."/>
            <person name="Wells L."/>
            <person name="Wang X."/>
            <person name="Webber J."/>
            <person name="Heerema R.J."/>
            <person name="Klein P."/>
            <person name="Conner P."/>
            <person name="Grauke L."/>
            <person name="Grimwood J."/>
            <person name="Schmutz J."/>
            <person name="Randall J.J."/>
        </authorList>
    </citation>
    <scope>NUCLEOTIDE SEQUENCE</scope>
    <source>
        <tissue evidence="9">Leaf</tissue>
    </source>
</reference>
<accession>A0A922E401</accession>
<keyword evidence="2" id="KW-0813">Transport</keyword>
<dbReference type="GO" id="GO:0016020">
    <property type="term" value="C:membrane"/>
    <property type="evidence" value="ECO:0007669"/>
    <property type="project" value="UniProtKB-SubCell"/>
</dbReference>
<dbReference type="PANTHER" id="PTHR23130">
    <property type="entry name" value="CYTOCHROME B561 AND DOMON DOMAIN-CONTAINING PROTEIN"/>
    <property type="match status" value="1"/>
</dbReference>
<comment type="subcellular location">
    <subcellularLocation>
        <location evidence="1">Membrane</location>
    </subcellularLocation>
</comment>
<dbReference type="InterPro" id="IPR006593">
    <property type="entry name" value="Cyt_b561/ferric_Rdtase_TM"/>
</dbReference>
<sequence length="268" mass="30452">MLQIVSGESMNSHCIMILSMVFPLQYSITAQASSWNGGLPLIQTERGIDSVVADVMLQMHATSLQSSNSTGVTINLRSGKAARHFRHHHHLKNVQGVLIIIGWGTMLPIGVMIARYFKNFPIAWSEWYSVHIIFQGIGYTLGTIGWGIGICLENTLRLHISKAQRVLSIIVFICTTIQMLAIFWQPKKEAEHRRCWEVYHHFLGYAVIVLIITNIFLGINDEDQAEKWRWVYGVILGVLALIALALETYRWIKSNQLRQANSNMFTFP</sequence>
<name>A0A922E401_CARIL</name>
<dbReference type="SMART" id="SM00665">
    <property type="entry name" value="B561"/>
    <property type="match status" value="1"/>
</dbReference>
<evidence type="ECO:0000256" key="5">
    <source>
        <dbReference type="ARBA" id="ARBA00022989"/>
    </source>
</evidence>
<evidence type="ECO:0000256" key="4">
    <source>
        <dbReference type="ARBA" id="ARBA00022982"/>
    </source>
</evidence>
<organism evidence="9 10">
    <name type="scientific">Carya illinoinensis</name>
    <name type="common">Pecan</name>
    <dbReference type="NCBI Taxonomy" id="32201"/>
    <lineage>
        <taxon>Eukaryota</taxon>
        <taxon>Viridiplantae</taxon>
        <taxon>Streptophyta</taxon>
        <taxon>Embryophyta</taxon>
        <taxon>Tracheophyta</taxon>
        <taxon>Spermatophyta</taxon>
        <taxon>Magnoliopsida</taxon>
        <taxon>eudicotyledons</taxon>
        <taxon>Gunneridae</taxon>
        <taxon>Pentapetalae</taxon>
        <taxon>rosids</taxon>
        <taxon>fabids</taxon>
        <taxon>Fagales</taxon>
        <taxon>Juglandaceae</taxon>
        <taxon>Carya</taxon>
    </lineage>
</organism>
<protein>
    <recommendedName>
        <fullName evidence="8">Cytochrome b561 domain-containing protein</fullName>
    </recommendedName>
</protein>
<keyword evidence="3 7" id="KW-0812">Transmembrane</keyword>
<comment type="caution">
    <text evidence="9">The sequence shown here is derived from an EMBL/GenBank/DDBJ whole genome shotgun (WGS) entry which is preliminary data.</text>
</comment>
<evidence type="ECO:0000313" key="9">
    <source>
        <dbReference type="EMBL" id="KAG6695340.1"/>
    </source>
</evidence>
<dbReference type="Proteomes" id="UP000811246">
    <property type="component" value="Chromosome 9"/>
</dbReference>
<evidence type="ECO:0000256" key="7">
    <source>
        <dbReference type="SAM" id="Phobius"/>
    </source>
</evidence>
<evidence type="ECO:0000256" key="3">
    <source>
        <dbReference type="ARBA" id="ARBA00022692"/>
    </source>
</evidence>
<dbReference type="PROSITE" id="PS50939">
    <property type="entry name" value="CYTOCHROME_B561"/>
    <property type="match status" value="1"/>
</dbReference>
<evidence type="ECO:0000256" key="6">
    <source>
        <dbReference type="ARBA" id="ARBA00023136"/>
    </source>
</evidence>
<keyword evidence="4" id="KW-0249">Electron transport</keyword>
<evidence type="ECO:0000256" key="2">
    <source>
        <dbReference type="ARBA" id="ARBA00022448"/>
    </source>
</evidence>
<feature type="domain" description="Cytochrome b561" evidence="8">
    <location>
        <begin position="57"/>
        <end position="255"/>
    </location>
</feature>
<feature type="transmembrane region" description="Helical" evidence="7">
    <location>
        <begin position="198"/>
        <end position="219"/>
    </location>
</feature>
<feature type="transmembrane region" description="Helical" evidence="7">
    <location>
        <begin position="166"/>
        <end position="186"/>
    </location>
</feature>